<keyword evidence="2" id="KW-1185">Reference proteome</keyword>
<protein>
    <submittedName>
        <fullName evidence="3">Transcriptional regulator</fullName>
    </submittedName>
</protein>
<name>A0A182EQH4_ONCOC</name>
<dbReference type="WBParaSite" id="nOo.2.0.1.t10387-RA">
    <property type="protein sequence ID" value="nOo.2.0.1.t10387-RA"/>
    <property type="gene ID" value="nOo.2.0.1.g10387"/>
</dbReference>
<evidence type="ECO:0000313" key="1">
    <source>
        <dbReference type="EMBL" id="VDM94114.1"/>
    </source>
</evidence>
<dbReference type="EMBL" id="UYRW01005913">
    <property type="protein sequence ID" value="VDM94114.1"/>
    <property type="molecule type" value="Genomic_DNA"/>
</dbReference>
<dbReference type="Proteomes" id="UP000271087">
    <property type="component" value="Unassembled WGS sequence"/>
</dbReference>
<gene>
    <name evidence="1" type="ORF">NOO_LOCUS10387</name>
</gene>
<evidence type="ECO:0000313" key="3">
    <source>
        <dbReference type="WBParaSite" id="nOo.2.0.1.t10387-RA"/>
    </source>
</evidence>
<accession>A0A182EQH4</accession>
<reference evidence="1 2" key="2">
    <citation type="submission" date="2018-08" db="EMBL/GenBank/DDBJ databases">
        <authorList>
            <person name="Laetsch R D."/>
            <person name="Stevens L."/>
            <person name="Kumar S."/>
            <person name="Blaxter L. M."/>
        </authorList>
    </citation>
    <scope>NUCLEOTIDE SEQUENCE [LARGE SCALE GENOMIC DNA]</scope>
</reference>
<organism evidence="3">
    <name type="scientific">Onchocerca ochengi</name>
    <name type="common">Filarial nematode worm</name>
    <dbReference type="NCBI Taxonomy" id="42157"/>
    <lineage>
        <taxon>Eukaryota</taxon>
        <taxon>Metazoa</taxon>
        <taxon>Ecdysozoa</taxon>
        <taxon>Nematoda</taxon>
        <taxon>Chromadorea</taxon>
        <taxon>Rhabditida</taxon>
        <taxon>Spirurina</taxon>
        <taxon>Spiruromorpha</taxon>
        <taxon>Filarioidea</taxon>
        <taxon>Onchocercidae</taxon>
        <taxon>Onchocerca</taxon>
    </lineage>
</organism>
<sequence length="67" mass="7346">MSPMFDSEHGLAAMQGHALEWCPRAAASVMQERLIKQKGVVGLSREGARLYTKGNTEFRALITGLNN</sequence>
<proteinExistence type="predicted"/>
<dbReference type="AlphaFoldDB" id="A0A182EQH4"/>
<reference evidence="3" key="1">
    <citation type="submission" date="2016-06" db="UniProtKB">
        <authorList>
            <consortium name="WormBaseParasite"/>
        </authorList>
    </citation>
    <scope>IDENTIFICATION</scope>
</reference>
<evidence type="ECO:0000313" key="2">
    <source>
        <dbReference type="Proteomes" id="UP000271087"/>
    </source>
</evidence>